<keyword evidence="1" id="KW-0472">Membrane</keyword>
<proteinExistence type="predicted"/>
<evidence type="ECO:0000313" key="3">
    <source>
        <dbReference type="Proteomes" id="UP000215596"/>
    </source>
</evidence>
<dbReference type="EMBL" id="NPBY01000012">
    <property type="protein sequence ID" value="PAD79358.1"/>
    <property type="molecule type" value="Genomic_DNA"/>
</dbReference>
<keyword evidence="1" id="KW-1133">Transmembrane helix</keyword>
<accession>A0A268F1V0</accession>
<name>A0A268F1V0_9BACL</name>
<feature type="transmembrane region" description="Helical" evidence="1">
    <location>
        <begin position="6"/>
        <end position="26"/>
    </location>
</feature>
<dbReference type="AlphaFoldDB" id="A0A268F1V0"/>
<evidence type="ECO:0000256" key="1">
    <source>
        <dbReference type="SAM" id="Phobius"/>
    </source>
</evidence>
<reference evidence="2 3" key="1">
    <citation type="submission" date="2017-07" db="EMBL/GenBank/DDBJ databases">
        <title>Isolation and whole genome analysis of endospore-forming bacteria from heroin.</title>
        <authorList>
            <person name="Kalinowski J."/>
            <person name="Ahrens B."/>
            <person name="Al-Dilaimi A."/>
            <person name="Winkler A."/>
            <person name="Wibberg D."/>
            <person name="Schleenbecker U."/>
            <person name="Ruckert C."/>
            <person name="Wolfel R."/>
            <person name="Grass G."/>
        </authorList>
    </citation>
    <scope>NUCLEOTIDE SEQUENCE [LARGE SCALE GENOMIC DNA]</scope>
    <source>
        <strain evidence="2 3">7537-G1</strain>
    </source>
</reference>
<gene>
    <name evidence="2" type="ORF">CHH67_03880</name>
</gene>
<evidence type="ECO:0008006" key="4">
    <source>
        <dbReference type="Google" id="ProtNLM"/>
    </source>
</evidence>
<evidence type="ECO:0000313" key="2">
    <source>
        <dbReference type="EMBL" id="PAD79358.1"/>
    </source>
</evidence>
<dbReference type="OrthoDB" id="2627109at2"/>
<comment type="caution">
    <text evidence="2">The sequence shown here is derived from an EMBL/GenBank/DDBJ whole genome shotgun (WGS) entry which is preliminary data.</text>
</comment>
<organism evidence="2 3">
    <name type="scientific">Paenibacillus campinasensis</name>
    <dbReference type="NCBI Taxonomy" id="66347"/>
    <lineage>
        <taxon>Bacteria</taxon>
        <taxon>Bacillati</taxon>
        <taxon>Bacillota</taxon>
        <taxon>Bacilli</taxon>
        <taxon>Bacillales</taxon>
        <taxon>Paenibacillaceae</taxon>
        <taxon>Paenibacillus</taxon>
    </lineage>
</organism>
<sequence length="131" mass="14192">MREQTISMIGFAVSAMLFLSACWFSLEIQSGIRSGVEKGLALTEDQHSGVITVPGAERGRAMIYGGSEVLFTLRDVEKGHFDIEVGSVRFPAGSNPETADVSIIDMAAEYSAAYRLGADGLIESIRFEKVR</sequence>
<dbReference type="PROSITE" id="PS51257">
    <property type="entry name" value="PROKAR_LIPOPROTEIN"/>
    <property type="match status" value="1"/>
</dbReference>
<keyword evidence="1" id="KW-0812">Transmembrane</keyword>
<dbReference type="Proteomes" id="UP000215596">
    <property type="component" value="Unassembled WGS sequence"/>
</dbReference>
<dbReference type="RefSeq" id="WP_095263677.1">
    <property type="nucleotide sequence ID" value="NZ_NPBY01000012.1"/>
</dbReference>
<protein>
    <recommendedName>
        <fullName evidence="4">Lipoprotein</fullName>
    </recommendedName>
</protein>